<feature type="signal peptide" evidence="1">
    <location>
        <begin position="1"/>
        <end position="24"/>
    </location>
</feature>
<organism evidence="2">
    <name type="scientific">Zooxanthella nutricula</name>
    <dbReference type="NCBI Taxonomy" id="1333877"/>
    <lineage>
        <taxon>Eukaryota</taxon>
        <taxon>Sar</taxon>
        <taxon>Alveolata</taxon>
        <taxon>Dinophyceae</taxon>
        <taxon>Peridiniales</taxon>
        <taxon>Peridiniales incertae sedis</taxon>
        <taxon>Zooxanthella</taxon>
    </lineage>
</organism>
<dbReference type="EMBL" id="HBGW01037251">
    <property type="protein sequence ID" value="CAD9561292.1"/>
    <property type="molecule type" value="Transcribed_RNA"/>
</dbReference>
<sequence length="317" mass="34877">MCALVGTAACLAGSLSLFASFVSSQGVALSTKSDASSLGAGAAADEFLEPCTTALRKLADTDDITLSQNMSLLVTGQMELFDDWDGSDWESRYKGDERSFGGRPRWFYLGADITSPRTAGTRVEAPGIMWINAATYGGSGLPEDRMAPRKHFPEGRFLEVVSPRVIAYTWKHVEAPEEHPAPVLLDGRSWDKLESYQSVLRGPCGIDLVQRNNRLSIDRFTEVRAITSAFLAAGIDGILEGSGRYRAAVIFEPEKHLQHFITVPGKLVCRDNSGLHYAYAFKDALFGPARASPCQEGRQNWAGEWNFTTYEALWPRR</sequence>
<reference evidence="2" key="1">
    <citation type="submission" date="2021-01" db="EMBL/GenBank/DDBJ databases">
        <authorList>
            <person name="Corre E."/>
            <person name="Pelletier E."/>
            <person name="Niang G."/>
            <person name="Scheremetjew M."/>
            <person name="Finn R."/>
            <person name="Kale V."/>
            <person name="Holt S."/>
            <person name="Cochrane G."/>
            <person name="Meng A."/>
            <person name="Brown T."/>
            <person name="Cohen L."/>
        </authorList>
    </citation>
    <scope>NUCLEOTIDE SEQUENCE</scope>
    <source>
        <strain evidence="2">RCC3387</strain>
    </source>
</reference>
<accession>A0A7S2NUM3</accession>
<protein>
    <submittedName>
        <fullName evidence="2">Uncharacterized protein</fullName>
    </submittedName>
</protein>
<dbReference type="AlphaFoldDB" id="A0A7S2NUM3"/>
<feature type="chain" id="PRO_5031494949" evidence="1">
    <location>
        <begin position="25"/>
        <end position="317"/>
    </location>
</feature>
<evidence type="ECO:0000313" key="2">
    <source>
        <dbReference type="EMBL" id="CAD9561292.1"/>
    </source>
</evidence>
<gene>
    <name evidence="2" type="ORF">BRAN1462_LOCUS23573</name>
</gene>
<keyword evidence="1" id="KW-0732">Signal</keyword>
<proteinExistence type="predicted"/>
<evidence type="ECO:0000256" key="1">
    <source>
        <dbReference type="SAM" id="SignalP"/>
    </source>
</evidence>
<name>A0A7S2NUM3_9DINO</name>